<comment type="caution">
    <text evidence="1">The sequence shown here is derived from an EMBL/GenBank/DDBJ whole genome shotgun (WGS) entry which is preliminary data.</text>
</comment>
<evidence type="ECO:0000313" key="2">
    <source>
        <dbReference type="Proteomes" id="UP000827872"/>
    </source>
</evidence>
<reference evidence="1" key="1">
    <citation type="submission" date="2021-08" db="EMBL/GenBank/DDBJ databases">
        <title>The first chromosome-level gecko genome reveals the dynamic sex chromosomes of Neotropical dwarf geckos (Sphaerodactylidae: Sphaerodactylus).</title>
        <authorList>
            <person name="Pinto B.J."/>
            <person name="Keating S.E."/>
            <person name="Gamble T."/>
        </authorList>
    </citation>
    <scope>NUCLEOTIDE SEQUENCE</scope>
    <source>
        <strain evidence="1">TG3544</strain>
    </source>
</reference>
<dbReference type="EMBL" id="CM037614">
    <property type="protein sequence ID" value="KAH8018163.1"/>
    <property type="molecule type" value="Genomic_DNA"/>
</dbReference>
<accession>A0ACB8GEG6</accession>
<name>A0ACB8GEG6_9SAUR</name>
<organism evidence="1 2">
    <name type="scientific">Sphaerodactylus townsendi</name>
    <dbReference type="NCBI Taxonomy" id="933632"/>
    <lineage>
        <taxon>Eukaryota</taxon>
        <taxon>Metazoa</taxon>
        <taxon>Chordata</taxon>
        <taxon>Craniata</taxon>
        <taxon>Vertebrata</taxon>
        <taxon>Euteleostomi</taxon>
        <taxon>Lepidosauria</taxon>
        <taxon>Squamata</taxon>
        <taxon>Bifurcata</taxon>
        <taxon>Gekkota</taxon>
        <taxon>Sphaerodactylidae</taxon>
        <taxon>Sphaerodactylus</taxon>
    </lineage>
</organism>
<sequence>MSWGLAEAVVDELGALRSRAKSYVAQKGDGATRSISAELMLGLVAETPPLFLGTSWGLAEAAVDGLGVLRPGTAIAAIEIH</sequence>
<gene>
    <name evidence="1" type="ORF">K3G42_033742</name>
</gene>
<keyword evidence="2" id="KW-1185">Reference proteome</keyword>
<proteinExistence type="predicted"/>
<protein>
    <submittedName>
        <fullName evidence="1">Uncharacterized protein</fullName>
    </submittedName>
</protein>
<dbReference type="Proteomes" id="UP000827872">
    <property type="component" value="Linkage Group LG01"/>
</dbReference>
<evidence type="ECO:0000313" key="1">
    <source>
        <dbReference type="EMBL" id="KAH8018163.1"/>
    </source>
</evidence>